<dbReference type="AlphaFoldDB" id="A0A9W6IBV7"/>
<dbReference type="Pfam" id="PF13561">
    <property type="entry name" value="adh_short_C2"/>
    <property type="match status" value="1"/>
</dbReference>
<dbReference type="InterPro" id="IPR002347">
    <property type="entry name" value="SDR_fam"/>
</dbReference>
<accession>A0A9W6IBV7</accession>
<organism evidence="4 5">
    <name type="scientific">Streptosporangium carneum</name>
    <dbReference type="NCBI Taxonomy" id="47481"/>
    <lineage>
        <taxon>Bacteria</taxon>
        <taxon>Bacillati</taxon>
        <taxon>Actinomycetota</taxon>
        <taxon>Actinomycetes</taxon>
        <taxon>Streptosporangiales</taxon>
        <taxon>Streptosporangiaceae</taxon>
        <taxon>Streptosporangium</taxon>
    </lineage>
</organism>
<evidence type="ECO:0000256" key="3">
    <source>
        <dbReference type="SAM" id="MobiDB-lite"/>
    </source>
</evidence>
<evidence type="ECO:0000256" key="2">
    <source>
        <dbReference type="ARBA" id="ARBA00023002"/>
    </source>
</evidence>
<keyword evidence="2" id="KW-0560">Oxidoreductase</keyword>
<reference evidence="4" key="1">
    <citation type="journal article" date="2014" name="Int. J. Syst. Evol. Microbiol.">
        <title>Complete genome sequence of Corynebacterium casei LMG S-19264T (=DSM 44701T), isolated from a smear-ripened cheese.</title>
        <authorList>
            <consortium name="US DOE Joint Genome Institute (JGI-PGF)"/>
            <person name="Walter F."/>
            <person name="Albersmeier A."/>
            <person name="Kalinowski J."/>
            <person name="Ruckert C."/>
        </authorList>
    </citation>
    <scope>NUCLEOTIDE SEQUENCE</scope>
    <source>
        <strain evidence="4">VKM Ac-2007</strain>
    </source>
</reference>
<dbReference type="FunFam" id="3.40.50.720:FF:000084">
    <property type="entry name" value="Short-chain dehydrogenase reductase"/>
    <property type="match status" value="1"/>
</dbReference>
<proteinExistence type="inferred from homology"/>
<dbReference type="CDD" id="cd05233">
    <property type="entry name" value="SDR_c"/>
    <property type="match status" value="1"/>
</dbReference>
<dbReference type="InterPro" id="IPR020904">
    <property type="entry name" value="Sc_DH/Rdtase_CS"/>
</dbReference>
<dbReference type="InterPro" id="IPR036291">
    <property type="entry name" value="NAD(P)-bd_dom_sf"/>
</dbReference>
<dbReference type="PRINTS" id="PR00080">
    <property type="entry name" value="SDRFAMILY"/>
</dbReference>
<keyword evidence="5" id="KW-1185">Reference proteome</keyword>
<dbReference type="Proteomes" id="UP001143474">
    <property type="component" value="Unassembled WGS sequence"/>
</dbReference>
<protein>
    <recommendedName>
        <fullName evidence="6">Oxidoreductase</fullName>
    </recommendedName>
</protein>
<comment type="caution">
    <text evidence="4">The sequence shown here is derived from an EMBL/GenBank/DDBJ whole genome shotgun (WGS) entry which is preliminary data.</text>
</comment>
<reference evidence="4" key="2">
    <citation type="submission" date="2023-01" db="EMBL/GenBank/DDBJ databases">
        <authorList>
            <person name="Sun Q."/>
            <person name="Evtushenko L."/>
        </authorList>
    </citation>
    <scope>NUCLEOTIDE SEQUENCE</scope>
    <source>
        <strain evidence="4">VKM Ac-2007</strain>
    </source>
</reference>
<name>A0A9W6IBV7_9ACTN</name>
<evidence type="ECO:0000256" key="1">
    <source>
        <dbReference type="ARBA" id="ARBA00006484"/>
    </source>
</evidence>
<gene>
    <name evidence="4" type="ORF">GCM10017600_82550</name>
</gene>
<dbReference type="PANTHER" id="PTHR24321:SF8">
    <property type="entry name" value="ESTRADIOL 17-BETA-DEHYDROGENASE 8-RELATED"/>
    <property type="match status" value="1"/>
</dbReference>
<evidence type="ECO:0000313" key="4">
    <source>
        <dbReference type="EMBL" id="GLK14843.1"/>
    </source>
</evidence>
<dbReference type="GO" id="GO:0016491">
    <property type="term" value="F:oxidoreductase activity"/>
    <property type="evidence" value="ECO:0007669"/>
    <property type="project" value="UniProtKB-KW"/>
</dbReference>
<feature type="region of interest" description="Disordered" evidence="3">
    <location>
        <begin position="27"/>
        <end position="79"/>
    </location>
</feature>
<dbReference type="EMBL" id="BSEV01000037">
    <property type="protein sequence ID" value="GLK14843.1"/>
    <property type="molecule type" value="Genomic_DNA"/>
</dbReference>
<dbReference type="PRINTS" id="PR00081">
    <property type="entry name" value="GDHRDH"/>
</dbReference>
<sequence>MLLNARSPLTETGENGVIALRFRMGAGPENDHSAPGRARFRSPLSGPRPRLRHGPEGPDMTSTTPESGRRDPHPGETGAPRVVVVTGAASGIGRAAVELFVERGAGVVAVDHDERTLKEVARLDRVVPLAGDVSTEETNHTAVALAVEEFGGLDAVVLNAGIGGTRPFEAPGAIEAADRILAVNLRGPILGIQAAAPLLRAGGGGAIVVTASVAGLRADPGTWAYNASKGALINLVRAAAIDYATQGIRVNALAPGLTWTRINAGVRQDPVLTAEIERRIPLQRFAEPREQAEAIWFLASPAASYITGTTLVVDGGLDASLGTLPLPGAFR</sequence>
<dbReference type="SUPFAM" id="SSF51735">
    <property type="entry name" value="NAD(P)-binding Rossmann-fold domains"/>
    <property type="match status" value="1"/>
</dbReference>
<evidence type="ECO:0000313" key="5">
    <source>
        <dbReference type="Proteomes" id="UP001143474"/>
    </source>
</evidence>
<evidence type="ECO:0008006" key="6">
    <source>
        <dbReference type="Google" id="ProtNLM"/>
    </source>
</evidence>
<comment type="similarity">
    <text evidence="1">Belongs to the short-chain dehydrogenases/reductases (SDR) family.</text>
</comment>
<dbReference type="PANTHER" id="PTHR24321">
    <property type="entry name" value="DEHYDROGENASES, SHORT CHAIN"/>
    <property type="match status" value="1"/>
</dbReference>
<dbReference type="Gene3D" id="3.40.50.720">
    <property type="entry name" value="NAD(P)-binding Rossmann-like Domain"/>
    <property type="match status" value="1"/>
</dbReference>
<dbReference type="PROSITE" id="PS00061">
    <property type="entry name" value="ADH_SHORT"/>
    <property type="match status" value="1"/>
</dbReference>